<accession>A0A6J6IH61</accession>
<organism evidence="6">
    <name type="scientific">freshwater metagenome</name>
    <dbReference type="NCBI Taxonomy" id="449393"/>
    <lineage>
        <taxon>unclassified sequences</taxon>
        <taxon>metagenomes</taxon>
        <taxon>ecological metagenomes</taxon>
    </lineage>
</organism>
<evidence type="ECO:0000313" key="6">
    <source>
        <dbReference type="EMBL" id="CAB4623813.1"/>
    </source>
</evidence>
<dbReference type="NCBIfam" id="TIGR00180">
    <property type="entry name" value="parB_part"/>
    <property type="match status" value="1"/>
</dbReference>
<dbReference type="EMBL" id="CAEZVN010000002">
    <property type="protein sequence ID" value="CAB4623813.1"/>
    <property type="molecule type" value="Genomic_DNA"/>
</dbReference>
<dbReference type="AlphaFoldDB" id="A0A6J6IH61"/>
<dbReference type="Pfam" id="PF23552">
    <property type="entry name" value="ParB_C"/>
    <property type="match status" value="1"/>
</dbReference>
<dbReference type="CDD" id="cd16393">
    <property type="entry name" value="SPO0J_N"/>
    <property type="match status" value="1"/>
</dbReference>
<dbReference type="InterPro" id="IPR004437">
    <property type="entry name" value="ParB/RepB/Spo0J"/>
</dbReference>
<feature type="domain" description="ParB-like N-terminal" evidence="5">
    <location>
        <begin position="82"/>
        <end position="176"/>
    </location>
</feature>
<dbReference type="InterPro" id="IPR057240">
    <property type="entry name" value="ParB_dimer_C"/>
</dbReference>
<dbReference type="GO" id="GO:0005694">
    <property type="term" value="C:chromosome"/>
    <property type="evidence" value="ECO:0007669"/>
    <property type="project" value="TreeGrafter"/>
</dbReference>
<evidence type="ECO:0000256" key="1">
    <source>
        <dbReference type="ARBA" id="ARBA00006295"/>
    </source>
</evidence>
<evidence type="ECO:0000256" key="3">
    <source>
        <dbReference type="ARBA" id="ARBA00023125"/>
    </source>
</evidence>
<evidence type="ECO:0000259" key="5">
    <source>
        <dbReference type="SMART" id="SM00470"/>
    </source>
</evidence>
<evidence type="ECO:0000256" key="4">
    <source>
        <dbReference type="SAM" id="MobiDB-lite"/>
    </source>
</evidence>
<dbReference type="SUPFAM" id="SSF110849">
    <property type="entry name" value="ParB/Sulfiredoxin"/>
    <property type="match status" value="1"/>
</dbReference>
<dbReference type="FunFam" id="3.90.1530.30:FF:000001">
    <property type="entry name" value="Chromosome partitioning protein ParB"/>
    <property type="match status" value="1"/>
</dbReference>
<dbReference type="InterPro" id="IPR003115">
    <property type="entry name" value="ParB_N"/>
</dbReference>
<name>A0A6J6IH61_9ZZZZ</name>
<comment type="similarity">
    <text evidence="1">Belongs to the ParB family.</text>
</comment>
<evidence type="ECO:0000256" key="2">
    <source>
        <dbReference type="ARBA" id="ARBA00022829"/>
    </source>
</evidence>
<dbReference type="InterPro" id="IPR050336">
    <property type="entry name" value="Chromosome_partition/occlusion"/>
</dbReference>
<feature type="compositionally biased region" description="Polar residues" evidence="4">
    <location>
        <begin position="20"/>
        <end position="30"/>
    </location>
</feature>
<keyword evidence="3" id="KW-0238">DNA-binding</keyword>
<protein>
    <submittedName>
        <fullName evidence="6">Unannotated protein</fullName>
    </submittedName>
</protein>
<dbReference type="Pfam" id="PF02195">
    <property type="entry name" value="ParB_N"/>
    <property type="match status" value="1"/>
</dbReference>
<reference evidence="6" key="1">
    <citation type="submission" date="2020-05" db="EMBL/GenBank/DDBJ databases">
        <authorList>
            <person name="Chiriac C."/>
            <person name="Salcher M."/>
            <person name="Ghai R."/>
            <person name="Kavagutti S V."/>
        </authorList>
    </citation>
    <scope>NUCLEOTIDE SEQUENCE</scope>
</reference>
<dbReference type="PANTHER" id="PTHR33375:SF1">
    <property type="entry name" value="CHROMOSOME-PARTITIONING PROTEIN PARB-RELATED"/>
    <property type="match status" value="1"/>
</dbReference>
<dbReference type="InterPro" id="IPR036086">
    <property type="entry name" value="ParB/Sulfiredoxin_sf"/>
</dbReference>
<dbReference type="Gene3D" id="1.10.10.2830">
    <property type="match status" value="1"/>
</dbReference>
<keyword evidence="2" id="KW-0159">Chromosome partition</keyword>
<dbReference type="GO" id="GO:0045881">
    <property type="term" value="P:positive regulation of sporulation resulting in formation of a cellular spore"/>
    <property type="evidence" value="ECO:0007669"/>
    <property type="project" value="TreeGrafter"/>
</dbReference>
<proteinExistence type="inferred from homology"/>
<dbReference type="FunFam" id="1.10.10.2830:FF:000001">
    <property type="entry name" value="Chromosome partitioning protein ParB"/>
    <property type="match status" value="1"/>
</dbReference>
<dbReference type="SUPFAM" id="SSF109709">
    <property type="entry name" value="KorB DNA-binding domain-like"/>
    <property type="match status" value="1"/>
</dbReference>
<dbReference type="InterPro" id="IPR041468">
    <property type="entry name" value="HTH_ParB/Spo0J"/>
</dbReference>
<gene>
    <name evidence="6" type="ORF">UFOPK2001_00055</name>
</gene>
<feature type="region of interest" description="Disordered" evidence="4">
    <location>
        <begin position="1"/>
        <end position="49"/>
    </location>
</feature>
<dbReference type="Gene3D" id="3.90.1530.30">
    <property type="match status" value="1"/>
</dbReference>
<dbReference type="Pfam" id="PF17762">
    <property type="entry name" value="HTH_ParB"/>
    <property type="match status" value="1"/>
</dbReference>
<dbReference type="GO" id="GO:0007059">
    <property type="term" value="P:chromosome segregation"/>
    <property type="evidence" value="ECO:0007669"/>
    <property type="project" value="UniProtKB-KW"/>
</dbReference>
<sequence length="346" mass="37016">MADKKVGLGRGIGALIPSAPASNDRSTGDSSGADRSANDRPIDVFFGAGAGPGSADANLAAASQASADAGSQLVAVPGARMAHLDVNSIKPNPSQPRKVFEDEPFQELVHSIKEFGVFQAIVVRPLGDENGEPTYELIMGERRLRASKKAGLTHIPAVIRETADENMLRDALLENIHRANLNVLEEASAYQQLLSDFGITQDQLAEKIGRSRPQITNTIRLLKLPVSVQLKVAAGVLSAGHARAILAAPTEERMEYFANKVVNEGLSVRSLEEIVAVDKPAKPGKATITQGGRKDGLKEISEQLGDKLDTKVSIVLGKKKGQLIIDFATYGDLTRILRELGFEKTN</sequence>
<dbReference type="PANTHER" id="PTHR33375">
    <property type="entry name" value="CHROMOSOME-PARTITIONING PROTEIN PARB-RELATED"/>
    <property type="match status" value="1"/>
</dbReference>
<dbReference type="GO" id="GO:0003677">
    <property type="term" value="F:DNA binding"/>
    <property type="evidence" value="ECO:0007669"/>
    <property type="project" value="UniProtKB-KW"/>
</dbReference>
<dbReference type="SMART" id="SM00470">
    <property type="entry name" value="ParB"/>
    <property type="match status" value="1"/>
</dbReference>